<comment type="caution">
    <text evidence="7">The sequence shown here is derived from an EMBL/GenBank/DDBJ whole genome shotgun (WGS) entry which is preliminary data.</text>
</comment>
<evidence type="ECO:0000256" key="2">
    <source>
        <dbReference type="ARBA" id="ARBA00022692"/>
    </source>
</evidence>
<dbReference type="Gene3D" id="1.10.3430.10">
    <property type="entry name" value="Ammonium transporter AmtB like domains"/>
    <property type="match status" value="1"/>
</dbReference>
<evidence type="ECO:0000256" key="1">
    <source>
        <dbReference type="ARBA" id="ARBA00004141"/>
    </source>
</evidence>
<proteinExistence type="predicted"/>
<feature type="transmembrane region" description="Helical" evidence="5">
    <location>
        <begin position="12"/>
        <end position="33"/>
    </location>
</feature>
<keyword evidence="3 5" id="KW-1133">Transmembrane helix</keyword>
<dbReference type="GO" id="GO:0016020">
    <property type="term" value="C:membrane"/>
    <property type="evidence" value="ECO:0007669"/>
    <property type="project" value="UniProtKB-SubCell"/>
</dbReference>
<dbReference type="InterPro" id="IPR029020">
    <property type="entry name" value="Ammonium/urea_transptr"/>
</dbReference>
<feature type="domain" description="Ammonium transporter AmtB-like" evidence="6">
    <location>
        <begin position="10"/>
        <end position="54"/>
    </location>
</feature>
<evidence type="ECO:0000259" key="6">
    <source>
        <dbReference type="Pfam" id="PF00909"/>
    </source>
</evidence>
<reference evidence="7" key="1">
    <citation type="submission" date="2019-08" db="EMBL/GenBank/DDBJ databases">
        <authorList>
            <person name="Kucharzyk K."/>
            <person name="Murdoch R.W."/>
            <person name="Higgins S."/>
            <person name="Loffler F."/>
        </authorList>
    </citation>
    <scope>NUCLEOTIDE SEQUENCE</scope>
</reference>
<dbReference type="InterPro" id="IPR024041">
    <property type="entry name" value="NH4_transpt_AmtB-like_dom"/>
</dbReference>
<keyword evidence="2 5" id="KW-0812">Transmembrane</keyword>
<sequence>MDINMADTTFMFLATVMVLLMTPALSLFYGGMVRAKNVLSTSMHSYAAIVVVVI</sequence>
<organism evidence="7">
    <name type="scientific">bioreactor metagenome</name>
    <dbReference type="NCBI Taxonomy" id="1076179"/>
    <lineage>
        <taxon>unclassified sequences</taxon>
        <taxon>metagenomes</taxon>
        <taxon>ecological metagenomes</taxon>
    </lineage>
</organism>
<protein>
    <submittedName>
        <fullName evidence="7">Ammonium transporter</fullName>
    </submittedName>
</protein>
<dbReference type="GO" id="GO:0008519">
    <property type="term" value="F:ammonium channel activity"/>
    <property type="evidence" value="ECO:0007669"/>
    <property type="project" value="InterPro"/>
</dbReference>
<name>A0A644XN26_9ZZZZ</name>
<evidence type="ECO:0000256" key="4">
    <source>
        <dbReference type="ARBA" id="ARBA00023136"/>
    </source>
</evidence>
<dbReference type="EMBL" id="VSSQ01002448">
    <property type="protein sequence ID" value="MPM15474.1"/>
    <property type="molecule type" value="Genomic_DNA"/>
</dbReference>
<comment type="subcellular location">
    <subcellularLocation>
        <location evidence="1">Membrane</location>
        <topology evidence="1">Multi-pass membrane protein</topology>
    </subcellularLocation>
</comment>
<accession>A0A644XN26</accession>
<gene>
    <name evidence="7" type="primary">nrgA_9</name>
    <name evidence="7" type="ORF">SDC9_61845</name>
</gene>
<dbReference type="Pfam" id="PF00909">
    <property type="entry name" value="Ammonium_transp"/>
    <property type="match status" value="1"/>
</dbReference>
<dbReference type="AlphaFoldDB" id="A0A644XN26"/>
<keyword evidence="4 5" id="KW-0472">Membrane</keyword>
<evidence type="ECO:0000313" key="7">
    <source>
        <dbReference type="EMBL" id="MPM15474.1"/>
    </source>
</evidence>
<evidence type="ECO:0000256" key="5">
    <source>
        <dbReference type="SAM" id="Phobius"/>
    </source>
</evidence>
<evidence type="ECO:0000256" key="3">
    <source>
        <dbReference type="ARBA" id="ARBA00022989"/>
    </source>
</evidence>
<dbReference type="SUPFAM" id="SSF111352">
    <property type="entry name" value="Ammonium transporter"/>
    <property type="match status" value="1"/>
</dbReference>